<dbReference type="PANTHER" id="PTHR30619">
    <property type="entry name" value="DNA INTERNALIZATION/COMPETENCE PROTEIN COMEC/REC2"/>
    <property type="match status" value="1"/>
</dbReference>
<dbReference type="InterPro" id="IPR001279">
    <property type="entry name" value="Metallo-B-lactamas"/>
</dbReference>
<dbReference type="Pfam" id="PF03772">
    <property type="entry name" value="Competence"/>
    <property type="match status" value="1"/>
</dbReference>
<keyword evidence="9" id="KW-1185">Reference proteome</keyword>
<dbReference type="RefSeq" id="WP_107392642.1">
    <property type="nucleotide sequence ID" value="NZ_PZDH01000017.1"/>
</dbReference>
<evidence type="ECO:0000313" key="8">
    <source>
        <dbReference type="EMBL" id="PTH18415.1"/>
    </source>
</evidence>
<feature type="transmembrane region" description="Helical" evidence="6">
    <location>
        <begin position="214"/>
        <end position="237"/>
    </location>
</feature>
<dbReference type="InterPro" id="IPR052159">
    <property type="entry name" value="Competence_DNA_uptake"/>
</dbReference>
<evidence type="ECO:0000256" key="6">
    <source>
        <dbReference type="SAM" id="Phobius"/>
    </source>
</evidence>
<dbReference type="CDD" id="cd07731">
    <property type="entry name" value="ComA-like_MBL-fold"/>
    <property type="match status" value="1"/>
</dbReference>
<feature type="transmembrane region" description="Helical" evidence="6">
    <location>
        <begin position="6"/>
        <end position="30"/>
    </location>
</feature>
<dbReference type="SUPFAM" id="SSF56281">
    <property type="entry name" value="Metallo-hydrolase/oxidoreductase"/>
    <property type="match status" value="1"/>
</dbReference>
<accession>A0ABX5IEN6</accession>
<comment type="caution">
    <text evidence="8">The sequence shown here is derived from an EMBL/GenBank/DDBJ whole genome shotgun (WGS) entry which is preliminary data.</text>
</comment>
<feature type="domain" description="Metallo-beta-lactamase" evidence="7">
    <location>
        <begin position="487"/>
        <end position="692"/>
    </location>
</feature>
<proteinExistence type="predicted"/>
<dbReference type="InterPro" id="IPR004477">
    <property type="entry name" value="ComEC_N"/>
</dbReference>
<keyword evidence="5 6" id="KW-0472">Membrane</keyword>
<name>A0ABX5IEN6_9STAP</name>
<dbReference type="Gene3D" id="3.60.15.10">
    <property type="entry name" value="Ribonuclease Z/Hydroxyacylglutathione hydrolase-like"/>
    <property type="match status" value="1"/>
</dbReference>
<feature type="transmembrane region" description="Helical" evidence="6">
    <location>
        <begin position="434"/>
        <end position="451"/>
    </location>
</feature>
<dbReference type="Proteomes" id="UP000242694">
    <property type="component" value="Unassembled WGS sequence"/>
</dbReference>
<feature type="transmembrane region" description="Helical" evidence="6">
    <location>
        <begin position="244"/>
        <end position="261"/>
    </location>
</feature>
<dbReference type="InterPro" id="IPR004797">
    <property type="entry name" value="Competence_ComEC/Rec2"/>
</dbReference>
<keyword evidence="2" id="KW-1003">Cell membrane</keyword>
<gene>
    <name evidence="8" type="ORF">BU607_05055</name>
</gene>
<reference evidence="8 9" key="1">
    <citation type="journal article" date="2016" name="Front. Microbiol.">
        <title>Comprehensive Phylogenetic Analysis of Bovine Non-aureus Staphylococci Species Based on Whole-Genome Sequencing.</title>
        <authorList>
            <person name="Naushad S."/>
            <person name="Barkema H.W."/>
            <person name="Luby C."/>
            <person name="Condas L.A."/>
            <person name="Nobrega D.B."/>
            <person name="Carson D.A."/>
            <person name="De Buck J."/>
        </authorList>
    </citation>
    <scope>NUCLEOTIDE SEQUENCE [LARGE SCALE GENOMIC DNA]</scope>
    <source>
        <strain evidence="8 9">SNUC 993</strain>
    </source>
</reference>
<organism evidence="8 9">
    <name type="scientific">Staphylococcus auricularis</name>
    <dbReference type="NCBI Taxonomy" id="29379"/>
    <lineage>
        <taxon>Bacteria</taxon>
        <taxon>Bacillati</taxon>
        <taxon>Bacillota</taxon>
        <taxon>Bacilli</taxon>
        <taxon>Bacillales</taxon>
        <taxon>Staphylococcaceae</taxon>
        <taxon>Staphylococcus</taxon>
    </lineage>
</organism>
<dbReference type="NCBIfam" id="TIGR00361">
    <property type="entry name" value="ComEC_Rec2"/>
    <property type="match status" value="1"/>
</dbReference>
<evidence type="ECO:0000256" key="4">
    <source>
        <dbReference type="ARBA" id="ARBA00022989"/>
    </source>
</evidence>
<keyword evidence="3 6" id="KW-0812">Transmembrane</keyword>
<feature type="transmembrane region" description="Helical" evidence="6">
    <location>
        <begin position="457"/>
        <end position="474"/>
    </location>
</feature>
<evidence type="ECO:0000313" key="9">
    <source>
        <dbReference type="Proteomes" id="UP000242694"/>
    </source>
</evidence>
<dbReference type="InterPro" id="IPR035681">
    <property type="entry name" value="ComA-like_MBL"/>
</dbReference>
<feature type="transmembrane region" description="Helical" evidence="6">
    <location>
        <begin position="336"/>
        <end position="358"/>
    </location>
</feature>
<feature type="transmembrane region" description="Helical" evidence="6">
    <location>
        <begin position="370"/>
        <end position="391"/>
    </location>
</feature>
<dbReference type="SMART" id="SM00849">
    <property type="entry name" value="Lactamase_B"/>
    <property type="match status" value="1"/>
</dbReference>
<dbReference type="Pfam" id="PF00753">
    <property type="entry name" value="Lactamase_B"/>
    <property type="match status" value="1"/>
</dbReference>
<dbReference type="PANTHER" id="PTHR30619:SF1">
    <property type="entry name" value="RECOMBINATION PROTEIN 2"/>
    <property type="match status" value="1"/>
</dbReference>
<dbReference type="EMBL" id="PZDI01000017">
    <property type="protein sequence ID" value="PTH18415.1"/>
    <property type="molecule type" value="Genomic_DNA"/>
</dbReference>
<dbReference type="NCBIfam" id="TIGR00360">
    <property type="entry name" value="ComEC_N-term"/>
    <property type="match status" value="1"/>
</dbReference>
<keyword evidence="4 6" id="KW-1133">Transmembrane helix</keyword>
<evidence type="ECO:0000256" key="2">
    <source>
        <dbReference type="ARBA" id="ARBA00022475"/>
    </source>
</evidence>
<feature type="transmembrane region" description="Helical" evidence="6">
    <location>
        <begin position="292"/>
        <end position="324"/>
    </location>
</feature>
<feature type="transmembrane region" description="Helical" evidence="6">
    <location>
        <begin position="37"/>
        <end position="56"/>
    </location>
</feature>
<sequence length="737" mass="84684">MFYLALSFLIGILWLHVKPLALFIAAILIFIAIQKRFTFIFLMLCFAVTVLSHFYFQHHEKVQTAQFNKMQQQSEYQGIATFTQQPVKKGNQFKGFVNVRDERFKFSYYPKKEPDALGHEDQLFPLTCQIRGQFKPINDHIHSPFHLFIKSVDSHSCTVTRERQHGYLKQHQKFITDQLQETAIHFPGRIVALISGDVSQLDEQELTDVKAIGIYHLLAVSGSHVTALSAIIFTVLIGLRVPTIFNKIVLCLVLIVFGLYTDLAPSAVRSIITVLFILFLPRKWLHQGVDTLGLCFVFISLIFPHFIYDIGFQFSFLITLFILLSKPLFERTQQGWLNLLYLTFIAQLGSFMISAFHFNEIQWMGLISNLLFVPFYTFLLFPLALLRFILLHLPFPFYILDQLLNFLFFIHDQCVAICLYFVKIKWFIPELSAIWLCFVLFALLMVLYYFVKRRFVTAVFMFMIFAVIITKVPLQHTNQLTMLDVGQGDAFLFQNKAGETVMIDTGGRAIRENEVNNHSISKYQILPTFKKRGITKLDYLIITHPHADHIGELDYIMTQLHVKQLIINVDSFDPEQLAYLKHYAAQLNTQVSDFRDMPDITLTYGALKLLDATVPTSDDANLQSIITLLEIDHYHVLFMGDATKENEASLLKKYELPKIDILKVGHHGSKTSSSEAFIRAIQPDISLISSGNQNRYKLPNEEVEALLLEHQSTIINTAEVGEATLTLAHPLHIQTAR</sequence>
<evidence type="ECO:0000256" key="3">
    <source>
        <dbReference type="ARBA" id="ARBA00022692"/>
    </source>
</evidence>
<comment type="subcellular location">
    <subcellularLocation>
        <location evidence="1">Cell membrane</location>
        <topology evidence="1">Multi-pass membrane protein</topology>
    </subcellularLocation>
</comment>
<evidence type="ECO:0000259" key="7">
    <source>
        <dbReference type="SMART" id="SM00849"/>
    </source>
</evidence>
<dbReference type="InterPro" id="IPR036866">
    <property type="entry name" value="RibonucZ/Hydroxyglut_hydro"/>
</dbReference>
<evidence type="ECO:0000256" key="1">
    <source>
        <dbReference type="ARBA" id="ARBA00004651"/>
    </source>
</evidence>
<protein>
    <submittedName>
        <fullName evidence="8">DNA internalization-related competence protein ComEC/Rec2</fullName>
    </submittedName>
</protein>
<evidence type="ECO:0000256" key="5">
    <source>
        <dbReference type="ARBA" id="ARBA00023136"/>
    </source>
</evidence>